<gene>
    <name evidence="9" type="ORF">DC366_03550</name>
</gene>
<keyword evidence="4" id="KW-0238">DNA-binding</keyword>
<dbReference type="InterPro" id="IPR000792">
    <property type="entry name" value="Tscrpt_reg_LuxR_C"/>
</dbReference>
<dbReference type="PROSITE" id="PS50043">
    <property type="entry name" value="HTH_LUXR_2"/>
    <property type="match status" value="1"/>
</dbReference>
<evidence type="ECO:0000256" key="5">
    <source>
        <dbReference type="ARBA" id="ARBA00023163"/>
    </source>
</evidence>
<dbReference type="Gene3D" id="1.10.10.10">
    <property type="entry name" value="Winged helix-like DNA-binding domain superfamily/Winged helix DNA-binding domain"/>
    <property type="match status" value="1"/>
</dbReference>
<dbReference type="Pfam" id="PF00072">
    <property type="entry name" value="Response_reg"/>
    <property type="match status" value="1"/>
</dbReference>
<dbReference type="GO" id="GO:0005829">
    <property type="term" value="C:cytosol"/>
    <property type="evidence" value="ECO:0007669"/>
    <property type="project" value="TreeGrafter"/>
</dbReference>
<dbReference type="SUPFAM" id="SSF46894">
    <property type="entry name" value="C-terminal effector domain of the bipartite response regulators"/>
    <property type="match status" value="1"/>
</dbReference>
<evidence type="ECO:0000313" key="9">
    <source>
        <dbReference type="EMBL" id="PVA12005.1"/>
    </source>
</evidence>
<dbReference type="AlphaFoldDB" id="A0A2T7GC52"/>
<dbReference type="GO" id="GO:0006355">
    <property type="term" value="P:regulation of DNA-templated transcription"/>
    <property type="evidence" value="ECO:0007669"/>
    <property type="project" value="InterPro"/>
</dbReference>
<dbReference type="Proteomes" id="UP000244446">
    <property type="component" value="Unassembled WGS sequence"/>
</dbReference>
<sequence>MTGTLPAPLILVVEDEPALRRDIVEELQEAGYRILAAADGQEAQDLLAGITPDLVLCDITMPKLDGYGLLSTLRGERPDLAETPFVFLTAMSEPRDVIEGKLQGADDYLVKPVDYDLLLATVDARLRQVRRIRGQLDLRMDEMREAIERLPDGGPQRVLDLITLGIVLLDGKGEVVHANRAARDMTEEAGFISIRRAALNAADPLCDKSLRRAICETLKAAADGTEATAGVMLHRPGDGQSISALVCTLTPKGPGAAQQPHVALFLSPRAQAMKVSEPLLIDLFGLTPTEARVAASLTRGARPSDIAGELGVSQTTISFHMRNLFQKTGTNRQTDLVALILAGPMAVETPSARERS</sequence>
<dbReference type="SMART" id="SM00421">
    <property type="entry name" value="HTH_LUXR"/>
    <property type="match status" value="1"/>
</dbReference>
<feature type="domain" description="HTH luxR-type" evidence="7">
    <location>
        <begin position="279"/>
        <end position="344"/>
    </location>
</feature>
<evidence type="ECO:0000256" key="3">
    <source>
        <dbReference type="ARBA" id="ARBA00023015"/>
    </source>
</evidence>
<evidence type="ECO:0000259" key="8">
    <source>
        <dbReference type="PROSITE" id="PS50110"/>
    </source>
</evidence>
<name>A0A2T7GC52_9RHOB</name>
<dbReference type="PROSITE" id="PS50110">
    <property type="entry name" value="RESPONSE_REGULATORY"/>
    <property type="match status" value="1"/>
</dbReference>
<dbReference type="GO" id="GO:0032993">
    <property type="term" value="C:protein-DNA complex"/>
    <property type="evidence" value="ECO:0007669"/>
    <property type="project" value="TreeGrafter"/>
</dbReference>
<evidence type="ECO:0000259" key="7">
    <source>
        <dbReference type="PROSITE" id="PS50043"/>
    </source>
</evidence>
<dbReference type="InterPro" id="IPR016032">
    <property type="entry name" value="Sig_transdc_resp-reg_C-effctor"/>
</dbReference>
<dbReference type="InterPro" id="IPR036388">
    <property type="entry name" value="WH-like_DNA-bd_sf"/>
</dbReference>
<dbReference type="InterPro" id="IPR039420">
    <property type="entry name" value="WalR-like"/>
</dbReference>
<keyword evidence="3" id="KW-0805">Transcription regulation</keyword>
<keyword evidence="5" id="KW-0804">Transcription</keyword>
<evidence type="ECO:0000256" key="1">
    <source>
        <dbReference type="ARBA" id="ARBA00022553"/>
    </source>
</evidence>
<dbReference type="PANTHER" id="PTHR48111:SF1">
    <property type="entry name" value="TWO-COMPONENT RESPONSE REGULATOR ORR33"/>
    <property type="match status" value="1"/>
</dbReference>
<dbReference type="GO" id="GO:0000976">
    <property type="term" value="F:transcription cis-regulatory region binding"/>
    <property type="evidence" value="ECO:0007669"/>
    <property type="project" value="TreeGrafter"/>
</dbReference>
<keyword evidence="2" id="KW-0902">Two-component regulatory system</keyword>
<feature type="domain" description="Response regulatory" evidence="8">
    <location>
        <begin position="9"/>
        <end position="126"/>
    </location>
</feature>
<dbReference type="CDD" id="cd17574">
    <property type="entry name" value="REC_OmpR"/>
    <property type="match status" value="1"/>
</dbReference>
<dbReference type="RefSeq" id="WP_108690751.1">
    <property type="nucleotide sequence ID" value="NZ_QCYH01000001.1"/>
</dbReference>
<dbReference type="InterPro" id="IPR011006">
    <property type="entry name" value="CheY-like_superfamily"/>
</dbReference>
<dbReference type="GO" id="GO:0000156">
    <property type="term" value="F:phosphorelay response regulator activity"/>
    <property type="evidence" value="ECO:0007669"/>
    <property type="project" value="TreeGrafter"/>
</dbReference>
<dbReference type="SMART" id="SM00448">
    <property type="entry name" value="REC"/>
    <property type="match status" value="1"/>
</dbReference>
<comment type="caution">
    <text evidence="9">The sequence shown here is derived from an EMBL/GenBank/DDBJ whole genome shotgun (WGS) entry which is preliminary data.</text>
</comment>
<dbReference type="PRINTS" id="PR00038">
    <property type="entry name" value="HTHLUXR"/>
</dbReference>
<dbReference type="OrthoDB" id="5292887at2"/>
<accession>A0A2T7GC52</accession>
<dbReference type="EMBL" id="QCYH01000001">
    <property type="protein sequence ID" value="PVA12005.1"/>
    <property type="molecule type" value="Genomic_DNA"/>
</dbReference>
<dbReference type="SUPFAM" id="SSF52172">
    <property type="entry name" value="CheY-like"/>
    <property type="match status" value="1"/>
</dbReference>
<proteinExistence type="predicted"/>
<evidence type="ECO:0000256" key="6">
    <source>
        <dbReference type="PROSITE-ProRule" id="PRU00169"/>
    </source>
</evidence>
<evidence type="ECO:0000256" key="2">
    <source>
        <dbReference type="ARBA" id="ARBA00023012"/>
    </source>
</evidence>
<keyword evidence="10" id="KW-1185">Reference proteome</keyword>
<dbReference type="Gene3D" id="3.40.50.2300">
    <property type="match status" value="1"/>
</dbReference>
<dbReference type="InterPro" id="IPR001789">
    <property type="entry name" value="Sig_transdc_resp-reg_receiver"/>
</dbReference>
<dbReference type="Pfam" id="PF00196">
    <property type="entry name" value="GerE"/>
    <property type="match status" value="1"/>
</dbReference>
<reference evidence="9 10" key="1">
    <citation type="submission" date="2018-04" db="EMBL/GenBank/DDBJ databases">
        <title>Pelagivirga bohaiensis gen. nov., sp. nov., a bacterium isolated from the Bohai Sea.</title>
        <authorList>
            <person name="Ji X."/>
        </authorList>
    </citation>
    <scope>NUCLEOTIDE SEQUENCE [LARGE SCALE GENOMIC DNA]</scope>
    <source>
        <strain evidence="9 10">BH-SD19</strain>
    </source>
</reference>
<evidence type="ECO:0000313" key="10">
    <source>
        <dbReference type="Proteomes" id="UP000244446"/>
    </source>
</evidence>
<dbReference type="PANTHER" id="PTHR48111">
    <property type="entry name" value="REGULATOR OF RPOS"/>
    <property type="match status" value="1"/>
</dbReference>
<evidence type="ECO:0000256" key="4">
    <source>
        <dbReference type="ARBA" id="ARBA00023125"/>
    </source>
</evidence>
<keyword evidence="1 6" id="KW-0597">Phosphoprotein</keyword>
<organism evidence="9 10">
    <name type="scientific">Pelagivirga sediminicola</name>
    <dbReference type="NCBI Taxonomy" id="2170575"/>
    <lineage>
        <taxon>Bacteria</taxon>
        <taxon>Pseudomonadati</taxon>
        <taxon>Pseudomonadota</taxon>
        <taxon>Alphaproteobacteria</taxon>
        <taxon>Rhodobacterales</taxon>
        <taxon>Paracoccaceae</taxon>
        <taxon>Pelagivirga</taxon>
    </lineage>
</organism>
<protein>
    <submittedName>
        <fullName evidence="9">Two-component system response regulator</fullName>
    </submittedName>
</protein>
<feature type="modified residue" description="4-aspartylphosphate" evidence="6">
    <location>
        <position position="58"/>
    </location>
</feature>